<accession>A0ACA9STU4</accession>
<organism evidence="1 2">
    <name type="scientific">Racocetra persica</name>
    <dbReference type="NCBI Taxonomy" id="160502"/>
    <lineage>
        <taxon>Eukaryota</taxon>
        <taxon>Fungi</taxon>
        <taxon>Fungi incertae sedis</taxon>
        <taxon>Mucoromycota</taxon>
        <taxon>Glomeromycotina</taxon>
        <taxon>Glomeromycetes</taxon>
        <taxon>Diversisporales</taxon>
        <taxon>Gigasporaceae</taxon>
        <taxon>Racocetra</taxon>
    </lineage>
</organism>
<reference evidence="1" key="1">
    <citation type="submission" date="2021-06" db="EMBL/GenBank/DDBJ databases">
        <authorList>
            <person name="Kallberg Y."/>
            <person name="Tangrot J."/>
            <person name="Rosling A."/>
        </authorList>
    </citation>
    <scope>NUCLEOTIDE SEQUENCE</scope>
    <source>
        <strain evidence="1">MA461A</strain>
    </source>
</reference>
<comment type="caution">
    <text evidence="1">The sequence shown here is derived from an EMBL/GenBank/DDBJ whole genome shotgun (WGS) entry which is preliminary data.</text>
</comment>
<sequence>FEEFHRNYNYVILINSIADPRLIECQVCEYIAQMTKKDRGEYKAKSVQQAFPNLYDVVNKKIKDLQEKGLGKKEDSVALTAQQVKKILDDKFLDPNTPEGLLYQIQADNSILFCYYHSKNNQCGILGGSAQNIHLPPDLPGTSGPV</sequence>
<feature type="non-terminal residue" evidence="1">
    <location>
        <position position="1"/>
    </location>
</feature>
<evidence type="ECO:0000313" key="2">
    <source>
        <dbReference type="Proteomes" id="UP000789920"/>
    </source>
</evidence>
<feature type="non-terminal residue" evidence="1">
    <location>
        <position position="146"/>
    </location>
</feature>
<evidence type="ECO:0000313" key="1">
    <source>
        <dbReference type="EMBL" id="CAG8847207.1"/>
    </source>
</evidence>
<proteinExistence type="predicted"/>
<keyword evidence="2" id="KW-1185">Reference proteome</keyword>
<protein>
    <submittedName>
        <fullName evidence="1">4560_t:CDS:1</fullName>
    </submittedName>
</protein>
<dbReference type="EMBL" id="CAJVQC010154776">
    <property type="protein sequence ID" value="CAG8847207.1"/>
    <property type="molecule type" value="Genomic_DNA"/>
</dbReference>
<gene>
    <name evidence="1" type="ORF">RPERSI_LOCUS34528</name>
</gene>
<name>A0ACA9STU4_9GLOM</name>
<dbReference type="Proteomes" id="UP000789920">
    <property type="component" value="Unassembled WGS sequence"/>
</dbReference>